<dbReference type="EMBL" id="CP139960">
    <property type="protein sequence ID" value="WQD36688.1"/>
    <property type="molecule type" value="Genomic_DNA"/>
</dbReference>
<dbReference type="Gene3D" id="3.40.50.720">
    <property type="entry name" value="NAD(P)-binding Rossmann-like Domain"/>
    <property type="match status" value="1"/>
</dbReference>
<evidence type="ECO:0000259" key="2">
    <source>
        <dbReference type="Pfam" id="PF01370"/>
    </source>
</evidence>
<keyword evidence="1" id="KW-0812">Transmembrane</keyword>
<dbReference type="InterPro" id="IPR001509">
    <property type="entry name" value="Epimerase_deHydtase"/>
</dbReference>
<evidence type="ECO:0000256" key="1">
    <source>
        <dbReference type="SAM" id="Phobius"/>
    </source>
</evidence>
<dbReference type="InterPro" id="IPR002347">
    <property type="entry name" value="SDR_fam"/>
</dbReference>
<name>A0ABZ0W237_9BACT</name>
<keyword evidence="1" id="KW-1133">Transmembrane helix</keyword>
<dbReference type="InterPro" id="IPR036291">
    <property type="entry name" value="NAD(P)-bd_dom_sf"/>
</dbReference>
<dbReference type="Proteomes" id="UP001325680">
    <property type="component" value="Chromosome"/>
</dbReference>
<accession>A0ABZ0W237</accession>
<organism evidence="3 4">
    <name type="scientific">Niabella yanshanensis</name>
    <dbReference type="NCBI Taxonomy" id="577386"/>
    <lineage>
        <taxon>Bacteria</taxon>
        <taxon>Pseudomonadati</taxon>
        <taxon>Bacteroidota</taxon>
        <taxon>Chitinophagia</taxon>
        <taxon>Chitinophagales</taxon>
        <taxon>Chitinophagaceae</taxon>
        <taxon>Niabella</taxon>
    </lineage>
</organism>
<proteinExistence type="predicted"/>
<dbReference type="Pfam" id="PF01370">
    <property type="entry name" value="Epimerase"/>
    <property type="match status" value="1"/>
</dbReference>
<keyword evidence="1" id="KW-0472">Membrane</keyword>
<dbReference type="PANTHER" id="PTHR48079:SF6">
    <property type="entry name" value="NAD(P)-BINDING DOMAIN-CONTAINING PROTEIN-RELATED"/>
    <property type="match status" value="1"/>
</dbReference>
<dbReference type="RefSeq" id="WP_245957679.1">
    <property type="nucleotide sequence ID" value="NZ_CP139960.1"/>
</dbReference>
<reference evidence="3 4" key="1">
    <citation type="submission" date="2023-12" db="EMBL/GenBank/DDBJ databases">
        <title>Genome sequencing and assembly of bacterial species from a model synthetic community.</title>
        <authorList>
            <person name="Hogle S.L."/>
        </authorList>
    </citation>
    <scope>NUCLEOTIDE SEQUENCE [LARGE SCALE GENOMIC DNA]</scope>
    <source>
        <strain evidence="3 4">HAMBI_3031</strain>
    </source>
</reference>
<dbReference type="PANTHER" id="PTHR48079">
    <property type="entry name" value="PROTEIN YEEZ"/>
    <property type="match status" value="1"/>
</dbReference>
<keyword evidence="4" id="KW-1185">Reference proteome</keyword>
<gene>
    <name evidence="3" type="ORF">U0035_13530</name>
</gene>
<sequence>MALRRHFFVSLYGMNTPLSVGIVLLLRKIFNIKPQISNILITGGTGFVGAYIIKELVQQGLNVRAIKRSSAKFPEFIEPAVFDKVEWVEGDILDVIALEDAMQGIDAVIHSAAIVSFSKKERSKMYHVNIEGTKNVVNTALENSVPRIVYISSVAAIGRKLAGGTVNEKAQWEDSNANTHYAISKFKAELEVWRGFAEGLEGVILNPATVLGYGNWNQSSSGIFKSAYNQFKWYTNGVNGFADVEDVARAAVLLLKSPVTEERYIVCNDNWSFRKLFNTMADHFGKKRPYKEATPFLSGVAWRLEKLKSVFSGKKPLLTKESAKVANSFTRFDNAKLLKALPDFSYTPLEETIQKACSKYAANVAKPD</sequence>
<feature type="domain" description="NAD-dependent epimerase/dehydratase" evidence="2">
    <location>
        <begin position="39"/>
        <end position="262"/>
    </location>
</feature>
<dbReference type="PRINTS" id="PR00081">
    <property type="entry name" value="GDHRDH"/>
</dbReference>
<feature type="transmembrane region" description="Helical" evidence="1">
    <location>
        <begin position="6"/>
        <end position="26"/>
    </location>
</feature>
<dbReference type="SUPFAM" id="SSF51735">
    <property type="entry name" value="NAD(P)-binding Rossmann-fold domains"/>
    <property type="match status" value="1"/>
</dbReference>
<protein>
    <submittedName>
        <fullName evidence="3">SDR family NAD(P)-dependent oxidoreductase</fullName>
    </submittedName>
</protein>
<evidence type="ECO:0000313" key="4">
    <source>
        <dbReference type="Proteomes" id="UP001325680"/>
    </source>
</evidence>
<dbReference type="InterPro" id="IPR051783">
    <property type="entry name" value="NAD(P)-dependent_oxidoreduct"/>
</dbReference>
<evidence type="ECO:0000313" key="3">
    <source>
        <dbReference type="EMBL" id="WQD36688.1"/>
    </source>
</evidence>